<dbReference type="InterPro" id="IPR012337">
    <property type="entry name" value="RNaseH-like_sf"/>
</dbReference>
<feature type="region of interest" description="Disordered" evidence="2">
    <location>
        <begin position="43"/>
        <end position="89"/>
    </location>
</feature>
<dbReference type="GO" id="GO:0008270">
    <property type="term" value="F:zinc ion binding"/>
    <property type="evidence" value="ECO:0007669"/>
    <property type="project" value="UniProtKB-KW"/>
</dbReference>
<protein>
    <submittedName>
        <fullName evidence="5">Copia protein</fullName>
    </submittedName>
</protein>
<feature type="compositionally biased region" description="Polar residues" evidence="2">
    <location>
        <begin position="694"/>
        <end position="708"/>
    </location>
</feature>
<dbReference type="PROSITE" id="PS50103">
    <property type="entry name" value="ZF_C3H1"/>
    <property type="match status" value="1"/>
</dbReference>
<feature type="region of interest" description="Disordered" evidence="2">
    <location>
        <begin position="2173"/>
        <end position="2196"/>
    </location>
</feature>
<dbReference type="OrthoDB" id="422225at2759"/>
<feature type="zinc finger region" description="C3H1-type" evidence="1">
    <location>
        <begin position="713"/>
        <end position="742"/>
    </location>
</feature>
<keyword evidence="1" id="KW-0863">Zinc-finger</keyword>
<dbReference type="InterPro" id="IPR000571">
    <property type="entry name" value="Znf_CCCH"/>
</dbReference>
<feature type="compositionally biased region" description="Pro residues" evidence="2">
    <location>
        <begin position="310"/>
        <end position="323"/>
    </location>
</feature>
<feature type="compositionally biased region" description="Basic and acidic residues" evidence="2">
    <location>
        <begin position="772"/>
        <end position="792"/>
    </location>
</feature>
<feature type="region of interest" description="Disordered" evidence="2">
    <location>
        <begin position="668"/>
        <end position="715"/>
    </location>
</feature>
<comment type="caution">
    <text evidence="5">The sequence shown here is derived from an EMBL/GenBank/DDBJ whole genome shotgun (WGS) entry which is preliminary data.</text>
</comment>
<dbReference type="GO" id="GO:0003676">
    <property type="term" value="F:nucleic acid binding"/>
    <property type="evidence" value="ECO:0007669"/>
    <property type="project" value="InterPro"/>
</dbReference>
<sequence>MDPQPPLAASSEVMSPSGHYATPVTDHGQDEADLLPAMATALVNGVSPPQPLPERPDEAAPTTSAAACGAVMTDRTPTPVPKMESSRVPTTAFEAALRPSQDLPAQQIPPGAFEYRVREQTGARIPSGAVSDHRRSPMEAVTQQLEVVMQSGVQWFREAWRTRPAPYTEPPPPPTAALPMPASRTQPALVEHRNGSPETPFPVHPIPPSWNGLEQPRQEPPLFSRQQLEAMARTREGHPLIYGPAYKAPPSSSAPSDFQAEVRRQVEDYLKDQQTVMKELIEDNRRLRAHIEMTAAPGGQVPAESDHVLPLPPREVPLPPLPQRQPGDLPLGSGVQAPPVPPRLPEQPSEGHPPEAQGRSWFGGLLGGGRVTPPPPERRTEDAAPAAATSAHRWLGPAPQLPREMAILVEGMSQLQNAMVKQMSNDASPKGPETVKPGAQLPQLPPLGEDSPIDYQDWLTQVEAIMADMSDSSRTWFTMVMKEVEAAYAAYLKAPPMDRLTLRPTEPENLVSGAYQRVHARAATMLMASLPTEVKSELVATRRTSVISMLFRLAVLYQPAGEQERTLILRKLQTPGVATTAVEAITILRSWDRWFLRSRAIGVVPPDPYMKGLSGVCERLLPTMREASFRTSMLRSRLMLDQNPTEENAKVLRQHLLSEMEQVVAASPVAKAKAGPTPTSASTAAPEVKGMNAEGSTPTSSDKGNSKGSRAARRAQQPCKFWFKTDQGCTRGARCGFSHSMEGITEKEKIGRCLACSGKGHSASSCPTKNVDPGKGKGKGDGKNGTKGKDPANPKVATATTASTAPSTSSTTSGLQPPAVPPEIKSLLAETKEMLSVLASSPSLRPLRLLAAEMRKAQALLLDSGATHLLRQARDKDEINQANPVMVTLAGDEGKLLHQATSGTILTEPDAEPPQPIIPLGQLTEVLGCRVHWTKGACKVVHPTMGVLKVRLRNGCPEVVCQAQAMELVMELEKRMLDKNTRDLETKLLSLAIEEDKCWTDYLHEYLNSGSSGDGWKAVFTCPVLAPFEDEDKVGLIPDWTSKDYDAWEAMKRVLPLPRRVRKRLYASDSWIVAFTRDKNRKDPIVKGNYGDATVLRVDQDMEGDPEVLRLVTWAIADGRVVSVVGTDDPVQPRSLALQTWVYVMAKTYGCGALHGGFLTTAVNNDDLALNLAMSLQVVMGMHEVPLGYTNDGREWVGFTDMSEMRTLQGRVVSEHAASHLPPELHQLRLRGTIAGVLEARLFWPRISKLTATDRLMWANHLKNGHVPYRRDCATCLQAAGTGRAHKRVDRPQPFSLALDVAGPLKTKGRSMGLIDENKLKYMLVGAYRVPKDLLMEGGVPEEEPGLDKLKENDPLEECEDYAPSEAEDLFIPEEEFEPELPPPVPIPEPGEESTEPEDPLRKRIEELTTKVELATLYLMVPMRSRHTHDVLEAAQAMYNKLKRASLPVMQIHSDRAREFRARSFRRWTIDKGLFHSRTSGSEPAANGTAECAVKFFKRRARQLLITSSAEARDWPLAAQHAAELHWRAMMPPDGRPRDPLPAFGQEVWYKIKSYAGSKEKKIVGPLPDLPPRWRKASYRGVAPDVPGGHVLCRQDGGLVIAKGIRMDVVEPEKLDLLPPVAAVVPAEEEIPPERRLRTKAKGVEEITDQDLEDIFDIDKRELIEAPPALSKAVTEPEKLHPAETYSLEILTKSVNGELVKPNQIHHLLNLLPEEPFPRHEGGQDKGAKKAWSTGVFIHGGVAGLKRSTKSFPSTTKVINAYIKQLDPGHQWTSVAILKNYHTAMHKDPHNSLHHQTLLAPITKFRRGGLWVPGVLDDYPVVTKEVQGRKVEGHVLQVSRGPVKFYPREWHEVAKWSGTRVVLAAYTVRSDEKIKSEDRELAIELGFQLPPCPEAQPPPPSLKPIRVVRDMMLKSVHISATRLAELRLDWEEIEDIRNDMVATDHTRDFANKLWIDRYNIRSAVQIGCEAGLEEPYRDPNTGENINREYCTVVDCGHSRNRSYWYFTYKSDDFPGERNIVIYGAEVERQYVISDEEMLQANWDYTRGNTHMGRRTEVVNRGEPTAPDPMPDLRGRPLRNEPKRGARPEPATEEPDSTADAEPTTRSTRRRIMMVKISPVQEEIPSTTVQEVIPSTTVQEVIPSTFVQEVIPSTFVQEEIPSTTVQEESYINFESSHAHPGGPLSEESSHAHPGGPLFEEMSEEVLQQMVHSVITEEVFESSEDMRAQIRRTEVTYTRDIEDLLHQLDSEGRDLEVTHNVDVTEVKKHVDRWRPSAEKEYYNLRDTKEAFTVRTKDQLPPGTLIVPGKAVVTVKPPPSGSPTHYKRKVRFVVCGNFLEAEEGDLYAAGADASTMRLLLSHYGGKPGISLGTTDITQAFVLTPWSGAHSKAVQPPRLAVLLGLAQQGEYWLISKALYGLKESPAMWASFRDKELKRAVWEAEGKTYRLYQCEGDPQLWKVCADGPQGQPGPTEAHILVYVDDLLMVGQTCATKGFAKWVSEKWECQTPDWLGEGYDTVRFLGMEISKGSKNELMISQRAFIDELIRGHDYQGAPTPAMASREALLLTETEEMELLESPEAVSDDATAVREAQRRVGELLWLAGRTRPDLSYPVALLSAKLLRNPSAVCATAHRILGYLKKTRDEALVFGDNDNHHLTNELVVYTDSSFAPSGGRSHGAAVVCYRGTPAIWRSSRQQLTTLSTTESELIEALEGCLLATSVVDIVADIWGEEPKLVVKVDNNSAVQLMTGSTGSWRTRHLRVRSAWLRERIRCGNVIVQHEPGVTQLADLGTKPMPRQRLEDLRRLWQLRPLPDPTSGAQEERRVKTVVANDSIKSVMKYLSALSVFCCAKGDMNEVTIKEPIQVDSSAGIYMIILVIGVIAVTMWEIAKVRAHFAGATGFDAGLQALLFRLPVTSPQRHRLIDELSGQGIYKRSQLEYGDFRDRTGDWLQDTLDDFEAVARKMFEDEQAAAKRENLRRNQPVEALRREVDMKEQLLVNSEAQRELQINSDLEAKDMQNVDEKLYKAPAMSLSFPGLFNLLRRSGKLRNKDVAVDLYGAVGEEDLVPITVGGDDPADKMNLWATVARRRGESDHMQRVIKNKPLHFVSGSSIFDQDEETTETTFQCESAQAGDPWSGSALELGAALSVSVMGAGVDVSLMKGIRVKPRDSRQREFDSKFQLLMGNLQHHVALTLPATICGLCPLAYREALREASDEMFEANDEVDEVLEKAQEEARTKVPEAREEALKKIPKWMLPKDPGDFYKALSLGISLGPSGYPFFLIDRPGQLSE</sequence>
<feature type="compositionally biased region" description="Low complexity" evidence="2">
    <location>
        <begin position="59"/>
        <end position="70"/>
    </location>
</feature>
<feature type="compositionally biased region" description="Basic and acidic residues" evidence="2">
    <location>
        <begin position="2070"/>
        <end position="2086"/>
    </location>
</feature>
<dbReference type="EMBL" id="LSRX01000119">
    <property type="protein sequence ID" value="OLQ08347.1"/>
    <property type="molecule type" value="Genomic_DNA"/>
</dbReference>
<dbReference type="Proteomes" id="UP000186817">
    <property type="component" value="Unassembled WGS sequence"/>
</dbReference>
<dbReference type="CDD" id="cd09272">
    <property type="entry name" value="RNase_HI_RT_Ty1"/>
    <property type="match status" value="1"/>
</dbReference>
<keyword evidence="1" id="KW-0862">Zinc</keyword>
<feature type="region of interest" description="Disordered" evidence="2">
    <location>
        <begin position="296"/>
        <end position="392"/>
    </location>
</feature>
<gene>
    <name evidence="5" type="primary">GIP</name>
    <name evidence="5" type="ORF">AK812_SmicGene8121</name>
</gene>
<organism evidence="5 6">
    <name type="scientific">Symbiodinium microadriaticum</name>
    <name type="common">Dinoflagellate</name>
    <name type="synonym">Zooxanthella microadriatica</name>
    <dbReference type="NCBI Taxonomy" id="2951"/>
    <lineage>
        <taxon>Eukaryota</taxon>
        <taxon>Sar</taxon>
        <taxon>Alveolata</taxon>
        <taxon>Dinophyceae</taxon>
        <taxon>Suessiales</taxon>
        <taxon>Symbiodiniaceae</taxon>
        <taxon>Symbiodinium</taxon>
    </lineage>
</organism>
<name>A0A1Q9ELS1_SYMMI</name>
<reference evidence="5 6" key="1">
    <citation type="submission" date="2016-02" db="EMBL/GenBank/DDBJ databases">
        <title>Genome analysis of coral dinoflagellate symbionts highlights evolutionary adaptations to a symbiotic lifestyle.</title>
        <authorList>
            <person name="Aranda M."/>
            <person name="Li Y."/>
            <person name="Liew Y.J."/>
            <person name="Baumgarten S."/>
            <person name="Simakov O."/>
            <person name="Wilson M."/>
            <person name="Piel J."/>
            <person name="Ashoor H."/>
            <person name="Bougouffa S."/>
            <person name="Bajic V.B."/>
            <person name="Ryu T."/>
            <person name="Ravasi T."/>
            <person name="Bayer T."/>
            <person name="Micklem G."/>
            <person name="Kim H."/>
            <person name="Bhak J."/>
            <person name="Lajeunesse T.C."/>
            <person name="Voolstra C.R."/>
        </authorList>
    </citation>
    <scope>NUCLEOTIDE SEQUENCE [LARGE SCALE GENOMIC DNA]</scope>
    <source>
        <strain evidence="5 6">CCMP2467</strain>
    </source>
</reference>
<evidence type="ECO:0000256" key="1">
    <source>
        <dbReference type="PROSITE-ProRule" id="PRU00723"/>
    </source>
</evidence>
<proteinExistence type="predicted"/>
<feature type="region of interest" description="Disordered" evidence="2">
    <location>
        <begin position="1377"/>
        <end position="1401"/>
    </location>
</feature>
<dbReference type="InterPro" id="IPR001584">
    <property type="entry name" value="Integrase_cat-core"/>
</dbReference>
<feature type="compositionally biased region" description="Low complexity" evidence="2">
    <location>
        <begin position="668"/>
        <end position="686"/>
    </location>
</feature>
<feature type="region of interest" description="Disordered" evidence="2">
    <location>
        <begin position="424"/>
        <end position="450"/>
    </location>
</feature>
<dbReference type="SUPFAM" id="SSF53098">
    <property type="entry name" value="Ribonuclease H-like"/>
    <property type="match status" value="1"/>
</dbReference>
<accession>A0A1Q9ELS1</accession>
<dbReference type="PANTHER" id="PTHR11439:SF491">
    <property type="entry name" value="INTEGRASE CATALYTIC DOMAIN-CONTAINING PROTEIN"/>
    <property type="match status" value="1"/>
</dbReference>
<dbReference type="PANTHER" id="PTHR11439">
    <property type="entry name" value="GAG-POL-RELATED RETROTRANSPOSON"/>
    <property type="match status" value="1"/>
</dbReference>
<evidence type="ECO:0000313" key="5">
    <source>
        <dbReference type="EMBL" id="OLQ08347.1"/>
    </source>
</evidence>
<dbReference type="InterPro" id="IPR036397">
    <property type="entry name" value="RNaseH_sf"/>
</dbReference>
<evidence type="ECO:0000259" key="4">
    <source>
        <dbReference type="PROSITE" id="PS50994"/>
    </source>
</evidence>
<evidence type="ECO:0000256" key="2">
    <source>
        <dbReference type="SAM" id="MobiDB-lite"/>
    </source>
</evidence>
<dbReference type="PROSITE" id="PS50994">
    <property type="entry name" value="INTEGRASE"/>
    <property type="match status" value="1"/>
</dbReference>
<evidence type="ECO:0000313" key="6">
    <source>
        <dbReference type="Proteomes" id="UP000186817"/>
    </source>
</evidence>
<feature type="domain" description="Integrase catalytic" evidence="4">
    <location>
        <begin position="1382"/>
        <end position="1548"/>
    </location>
</feature>
<keyword evidence="6" id="KW-1185">Reference proteome</keyword>
<evidence type="ECO:0000259" key="3">
    <source>
        <dbReference type="PROSITE" id="PS50103"/>
    </source>
</evidence>
<feature type="compositionally biased region" description="Pro residues" evidence="2">
    <location>
        <begin position="1380"/>
        <end position="1389"/>
    </location>
</feature>
<feature type="region of interest" description="Disordered" evidence="2">
    <location>
        <begin position="2051"/>
        <end position="2110"/>
    </location>
</feature>
<keyword evidence="1" id="KW-0479">Metal-binding</keyword>
<dbReference type="Gene3D" id="3.30.420.10">
    <property type="entry name" value="Ribonuclease H-like superfamily/Ribonuclease H"/>
    <property type="match status" value="1"/>
</dbReference>
<feature type="domain" description="C3H1-type" evidence="3">
    <location>
        <begin position="713"/>
        <end position="742"/>
    </location>
</feature>
<feature type="region of interest" description="Disordered" evidence="2">
    <location>
        <begin position="1"/>
        <end position="30"/>
    </location>
</feature>
<feature type="region of interest" description="Disordered" evidence="2">
    <location>
        <begin position="758"/>
        <end position="821"/>
    </location>
</feature>
<feature type="compositionally biased region" description="Low complexity" evidence="2">
    <location>
        <begin position="797"/>
        <end position="813"/>
    </location>
</feature>
<dbReference type="GO" id="GO:0015074">
    <property type="term" value="P:DNA integration"/>
    <property type="evidence" value="ECO:0007669"/>
    <property type="project" value="InterPro"/>
</dbReference>